<feature type="region of interest" description="Disordered" evidence="1">
    <location>
        <begin position="15"/>
        <end position="44"/>
    </location>
</feature>
<comment type="caution">
    <text evidence="2">The sequence shown here is derived from an EMBL/GenBank/DDBJ whole genome shotgun (WGS) entry which is preliminary data.</text>
</comment>
<evidence type="ECO:0000313" key="3">
    <source>
        <dbReference type="Proteomes" id="UP000653493"/>
    </source>
</evidence>
<proteinExistence type="predicted"/>
<dbReference type="AlphaFoldDB" id="A0A918L8N6"/>
<reference evidence="2" key="2">
    <citation type="submission" date="2020-09" db="EMBL/GenBank/DDBJ databases">
        <authorList>
            <person name="Sun Q."/>
            <person name="Ohkuma M."/>
        </authorList>
    </citation>
    <scope>NUCLEOTIDE SEQUENCE</scope>
    <source>
        <strain evidence="2">JCM 4234</strain>
    </source>
</reference>
<sequence length="44" mass="4370">MPELTMAAVAAADAGATAGMRTADAPSEPGTVLRAGRDAPWAGW</sequence>
<accession>A0A918L8N6</accession>
<keyword evidence="3" id="KW-1185">Reference proteome</keyword>
<feature type="compositionally biased region" description="Low complexity" evidence="1">
    <location>
        <begin position="15"/>
        <end position="25"/>
    </location>
</feature>
<organism evidence="2 3">
    <name type="scientific">Streptomyces griseoviridis</name>
    <dbReference type="NCBI Taxonomy" id="45398"/>
    <lineage>
        <taxon>Bacteria</taxon>
        <taxon>Bacillati</taxon>
        <taxon>Actinomycetota</taxon>
        <taxon>Actinomycetes</taxon>
        <taxon>Kitasatosporales</taxon>
        <taxon>Streptomycetaceae</taxon>
        <taxon>Streptomyces</taxon>
    </lineage>
</organism>
<protein>
    <submittedName>
        <fullName evidence="2">Uncharacterized protein</fullName>
    </submittedName>
</protein>
<evidence type="ECO:0000256" key="1">
    <source>
        <dbReference type="SAM" id="MobiDB-lite"/>
    </source>
</evidence>
<name>A0A918L8N6_STRGD</name>
<reference evidence="2" key="1">
    <citation type="journal article" date="2014" name="Int. J. Syst. Evol. Microbiol.">
        <title>Complete genome sequence of Corynebacterium casei LMG S-19264T (=DSM 44701T), isolated from a smear-ripened cheese.</title>
        <authorList>
            <consortium name="US DOE Joint Genome Institute (JGI-PGF)"/>
            <person name="Walter F."/>
            <person name="Albersmeier A."/>
            <person name="Kalinowski J."/>
            <person name="Ruckert C."/>
        </authorList>
    </citation>
    <scope>NUCLEOTIDE SEQUENCE</scope>
    <source>
        <strain evidence="2">JCM 4234</strain>
    </source>
</reference>
<dbReference type="Proteomes" id="UP000653493">
    <property type="component" value="Unassembled WGS sequence"/>
</dbReference>
<dbReference type="EMBL" id="BMSL01000001">
    <property type="protein sequence ID" value="GGS20551.1"/>
    <property type="molecule type" value="Genomic_DNA"/>
</dbReference>
<evidence type="ECO:0000313" key="2">
    <source>
        <dbReference type="EMBL" id="GGS20551.1"/>
    </source>
</evidence>
<gene>
    <name evidence="2" type="ORF">GCM10010238_06000</name>
</gene>